<accession>A0A8T3A7H6</accession>
<dbReference type="Proteomes" id="UP000829196">
    <property type="component" value="Unassembled WGS sequence"/>
</dbReference>
<organism evidence="1 2">
    <name type="scientific">Dendrobium nobile</name>
    <name type="common">Orchid</name>
    <dbReference type="NCBI Taxonomy" id="94219"/>
    <lineage>
        <taxon>Eukaryota</taxon>
        <taxon>Viridiplantae</taxon>
        <taxon>Streptophyta</taxon>
        <taxon>Embryophyta</taxon>
        <taxon>Tracheophyta</taxon>
        <taxon>Spermatophyta</taxon>
        <taxon>Magnoliopsida</taxon>
        <taxon>Liliopsida</taxon>
        <taxon>Asparagales</taxon>
        <taxon>Orchidaceae</taxon>
        <taxon>Epidendroideae</taxon>
        <taxon>Malaxideae</taxon>
        <taxon>Dendrobiinae</taxon>
        <taxon>Dendrobium</taxon>
    </lineage>
</organism>
<gene>
    <name evidence="1" type="ORF">KFK09_026032</name>
</gene>
<dbReference type="EMBL" id="JAGYWB010000018">
    <property type="protein sequence ID" value="KAI0491772.1"/>
    <property type="molecule type" value="Genomic_DNA"/>
</dbReference>
<dbReference type="AlphaFoldDB" id="A0A8T3A7H6"/>
<comment type="caution">
    <text evidence="1">The sequence shown here is derived from an EMBL/GenBank/DDBJ whole genome shotgun (WGS) entry which is preliminary data.</text>
</comment>
<evidence type="ECO:0000313" key="2">
    <source>
        <dbReference type="Proteomes" id="UP000829196"/>
    </source>
</evidence>
<protein>
    <submittedName>
        <fullName evidence="1">Uncharacterized protein</fullName>
    </submittedName>
</protein>
<proteinExistence type="predicted"/>
<sequence>MPQSIPYLPSTPAHLADLEAVMPRKSDKITLCGITGKLIGIVPPVESTRPRANIALVPPVVIMG</sequence>
<keyword evidence="2" id="KW-1185">Reference proteome</keyword>
<evidence type="ECO:0000313" key="1">
    <source>
        <dbReference type="EMBL" id="KAI0491772.1"/>
    </source>
</evidence>
<name>A0A8T3A7H6_DENNO</name>
<reference evidence="1" key="1">
    <citation type="journal article" date="2022" name="Front. Genet.">
        <title>Chromosome-Scale Assembly of the Dendrobium nobile Genome Provides Insights Into the Molecular Mechanism of the Biosynthesis of the Medicinal Active Ingredient of Dendrobium.</title>
        <authorList>
            <person name="Xu Q."/>
            <person name="Niu S.-C."/>
            <person name="Li K.-L."/>
            <person name="Zheng P.-J."/>
            <person name="Zhang X.-J."/>
            <person name="Jia Y."/>
            <person name="Liu Y."/>
            <person name="Niu Y.-X."/>
            <person name="Yu L.-H."/>
            <person name="Chen D.-F."/>
            <person name="Zhang G.-Q."/>
        </authorList>
    </citation>
    <scope>NUCLEOTIDE SEQUENCE</scope>
    <source>
        <tissue evidence="1">Leaf</tissue>
    </source>
</reference>